<dbReference type="EMBL" id="BJFL01000051">
    <property type="protein sequence ID" value="GDY33662.1"/>
    <property type="molecule type" value="Genomic_DNA"/>
</dbReference>
<gene>
    <name evidence="1" type="ORF">GTS_52950</name>
</gene>
<accession>A0A4D4JE24</accession>
<comment type="caution">
    <text evidence="1">The sequence shown here is derived from an EMBL/GenBank/DDBJ whole genome shotgun (WGS) entry which is preliminary data.</text>
</comment>
<dbReference type="InterPro" id="IPR045732">
    <property type="entry name" value="DUF6086"/>
</dbReference>
<name>A0A4D4JE24_9PSEU</name>
<protein>
    <submittedName>
        <fullName evidence="1">Uncharacterized protein</fullName>
    </submittedName>
</protein>
<keyword evidence="2" id="KW-1185">Reference proteome</keyword>
<reference evidence="2" key="1">
    <citation type="submission" date="2019-04" db="EMBL/GenBank/DDBJ databases">
        <title>Draft genome sequence of Pseudonocardiaceae bacterium SL3-2-4.</title>
        <authorList>
            <person name="Ningsih F."/>
            <person name="Yokota A."/>
            <person name="Sakai Y."/>
            <person name="Nanatani K."/>
            <person name="Yabe S."/>
            <person name="Oetari A."/>
            <person name="Sjamsuridzal W."/>
        </authorList>
    </citation>
    <scope>NUCLEOTIDE SEQUENCE [LARGE SCALE GENOMIC DNA]</scope>
    <source>
        <strain evidence="2">SL3-2-4</strain>
    </source>
</reference>
<dbReference type="Proteomes" id="UP000298860">
    <property type="component" value="Unassembled WGS sequence"/>
</dbReference>
<proteinExistence type="predicted"/>
<dbReference type="AlphaFoldDB" id="A0A4D4JE24"/>
<evidence type="ECO:0000313" key="2">
    <source>
        <dbReference type="Proteomes" id="UP000298860"/>
    </source>
</evidence>
<dbReference type="Pfam" id="PF19564">
    <property type="entry name" value="DUF6086"/>
    <property type="match status" value="1"/>
</dbReference>
<organism evidence="1 2">
    <name type="scientific">Gandjariella thermophila</name>
    <dbReference type="NCBI Taxonomy" id="1931992"/>
    <lineage>
        <taxon>Bacteria</taxon>
        <taxon>Bacillati</taxon>
        <taxon>Actinomycetota</taxon>
        <taxon>Actinomycetes</taxon>
        <taxon>Pseudonocardiales</taxon>
        <taxon>Pseudonocardiaceae</taxon>
        <taxon>Gandjariella</taxon>
    </lineage>
</organism>
<sequence>MGTVSYVFDVGDDTVWSPSLQVGDLYVRFLCEIAETLGVRTGLTAIASDMYEIDIDVFANLVRKLFDVYFSSGHPVLRGLIEGVLAPSVVVLERGGRPLTPSSDEEREFIERARGLSMAR</sequence>
<evidence type="ECO:0000313" key="1">
    <source>
        <dbReference type="EMBL" id="GDY33662.1"/>
    </source>
</evidence>